<feature type="compositionally biased region" description="Low complexity" evidence="4">
    <location>
        <begin position="735"/>
        <end position="746"/>
    </location>
</feature>
<dbReference type="InterPro" id="IPR021887">
    <property type="entry name" value="DAB2P_C"/>
</dbReference>
<feature type="domain" description="Ras-GAP" evidence="6">
    <location>
        <begin position="346"/>
        <end position="538"/>
    </location>
</feature>
<dbReference type="InterPro" id="IPR000008">
    <property type="entry name" value="C2_dom"/>
</dbReference>
<feature type="compositionally biased region" description="Basic residues" evidence="4">
    <location>
        <begin position="20"/>
        <end position="31"/>
    </location>
</feature>
<keyword evidence="8" id="KW-1185">Reference proteome</keyword>
<evidence type="ECO:0000256" key="2">
    <source>
        <dbReference type="ARBA" id="ARBA00022553"/>
    </source>
</evidence>
<feature type="compositionally biased region" description="Polar residues" evidence="4">
    <location>
        <begin position="1111"/>
        <end position="1120"/>
    </location>
</feature>
<proteinExistence type="predicted"/>
<dbReference type="InterPro" id="IPR001936">
    <property type="entry name" value="RasGAP_dom"/>
</dbReference>
<dbReference type="InterPro" id="IPR035892">
    <property type="entry name" value="C2_domain_sf"/>
</dbReference>
<feature type="coiled-coil region" evidence="3">
    <location>
        <begin position="984"/>
        <end position="1032"/>
    </location>
</feature>
<evidence type="ECO:0000256" key="3">
    <source>
        <dbReference type="SAM" id="Coils"/>
    </source>
</evidence>
<dbReference type="Proteomes" id="UP000694388">
    <property type="component" value="Unplaced"/>
</dbReference>
<evidence type="ECO:0000259" key="5">
    <source>
        <dbReference type="PROSITE" id="PS50004"/>
    </source>
</evidence>
<dbReference type="PROSITE" id="PS00509">
    <property type="entry name" value="RAS_GTPASE_ACTIV_1"/>
    <property type="match status" value="1"/>
</dbReference>
<dbReference type="FunFam" id="1.10.506.10:FF:000001">
    <property type="entry name" value="Ras GTPase-activating protein nGAP isoform 2"/>
    <property type="match status" value="1"/>
</dbReference>
<protein>
    <submittedName>
        <fullName evidence="7">Uncharacterized protein</fullName>
    </submittedName>
</protein>
<keyword evidence="2" id="KW-0597">Phosphoprotein</keyword>
<dbReference type="Ensembl" id="ENSEBUT00000020913.1">
    <property type="protein sequence ID" value="ENSEBUP00000020338.1"/>
    <property type="gene ID" value="ENSEBUG00000012571.1"/>
</dbReference>
<dbReference type="Gene3D" id="1.10.506.10">
    <property type="entry name" value="GTPase Activation - p120gap, domain 1"/>
    <property type="match status" value="2"/>
</dbReference>
<dbReference type="Pfam" id="PF25321">
    <property type="entry name" value="PH_RASGAP"/>
    <property type="match status" value="1"/>
</dbReference>
<feature type="region of interest" description="Disordered" evidence="4">
    <location>
        <begin position="910"/>
        <end position="961"/>
    </location>
</feature>
<dbReference type="InterPro" id="IPR057606">
    <property type="entry name" value="SynGAP1-like_PH"/>
</dbReference>
<feature type="region of interest" description="Disordered" evidence="4">
    <location>
        <begin position="1"/>
        <end position="32"/>
    </location>
</feature>
<organism evidence="7 8">
    <name type="scientific">Eptatretus burgeri</name>
    <name type="common">Inshore hagfish</name>
    <dbReference type="NCBI Taxonomy" id="7764"/>
    <lineage>
        <taxon>Eukaryota</taxon>
        <taxon>Metazoa</taxon>
        <taxon>Chordata</taxon>
        <taxon>Craniata</taxon>
        <taxon>Vertebrata</taxon>
        <taxon>Cyclostomata</taxon>
        <taxon>Myxini</taxon>
        <taxon>Myxiniformes</taxon>
        <taxon>Myxinidae</taxon>
        <taxon>Eptatretinae</taxon>
        <taxon>Eptatretus</taxon>
    </lineage>
</organism>
<dbReference type="GO" id="GO:0005096">
    <property type="term" value="F:GTPase activator activity"/>
    <property type="evidence" value="ECO:0007669"/>
    <property type="project" value="UniProtKB-KW"/>
</dbReference>
<evidence type="ECO:0000313" key="8">
    <source>
        <dbReference type="Proteomes" id="UP000694388"/>
    </source>
</evidence>
<dbReference type="SUPFAM" id="SSF49562">
    <property type="entry name" value="C2 domain (Calcium/lipid-binding domain, CaLB)"/>
    <property type="match status" value="1"/>
</dbReference>
<reference evidence="7" key="1">
    <citation type="submission" date="2025-08" db="UniProtKB">
        <authorList>
            <consortium name="Ensembl"/>
        </authorList>
    </citation>
    <scope>IDENTIFICATION</scope>
</reference>
<dbReference type="SUPFAM" id="SSF48350">
    <property type="entry name" value="GTPase activation domain, GAP"/>
    <property type="match status" value="1"/>
</dbReference>
<evidence type="ECO:0000256" key="4">
    <source>
        <dbReference type="SAM" id="MobiDB-lite"/>
    </source>
</evidence>
<dbReference type="GeneTree" id="ENSGT00940000155853"/>
<dbReference type="PROSITE" id="PS50018">
    <property type="entry name" value="RAS_GTPASE_ACTIV_2"/>
    <property type="match status" value="1"/>
</dbReference>
<feature type="domain" description="C2" evidence="5">
    <location>
        <begin position="148"/>
        <end position="266"/>
    </location>
</feature>
<feature type="region of interest" description="Disordered" evidence="4">
    <location>
        <begin position="850"/>
        <end position="890"/>
    </location>
</feature>
<feature type="compositionally biased region" description="Basic and acidic residues" evidence="4">
    <location>
        <begin position="855"/>
        <end position="868"/>
    </location>
</feature>
<reference evidence="7" key="2">
    <citation type="submission" date="2025-09" db="UniProtKB">
        <authorList>
            <consortium name="Ensembl"/>
        </authorList>
    </citation>
    <scope>IDENTIFICATION</scope>
</reference>
<evidence type="ECO:0000313" key="7">
    <source>
        <dbReference type="Ensembl" id="ENSEBUP00000020338.1"/>
    </source>
</evidence>
<dbReference type="PANTHER" id="PTHR10194">
    <property type="entry name" value="RAS GTPASE-ACTIVATING PROTEINS"/>
    <property type="match status" value="1"/>
</dbReference>
<feature type="compositionally biased region" description="Polar residues" evidence="4">
    <location>
        <begin position="939"/>
        <end position="957"/>
    </location>
</feature>
<dbReference type="Gene3D" id="2.60.40.150">
    <property type="entry name" value="C2 domain"/>
    <property type="match status" value="1"/>
</dbReference>
<feature type="compositionally biased region" description="Polar residues" evidence="4">
    <location>
        <begin position="1127"/>
        <end position="1137"/>
    </location>
</feature>
<keyword evidence="3" id="KW-0175">Coiled coil</keyword>
<accession>A0A8C4QU88</accession>
<dbReference type="CDD" id="cd05136">
    <property type="entry name" value="RasGAP_DAB2IP"/>
    <property type="match status" value="1"/>
</dbReference>
<dbReference type="PROSITE" id="PS50004">
    <property type="entry name" value="C2"/>
    <property type="match status" value="1"/>
</dbReference>
<dbReference type="CDD" id="cd04013">
    <property type="entry name" value="C2_SynGAP_like"/>
    <property type="match status" value="1"/>
</dbReference>
<feature type="compositionally biased region" description="Pro residues" evidence="4">
    <location>
        <begin position="707"/>
        <end position="721"/>
    </location>
</feature>
<feature type="region of interest" description="Disordered" evidence="4">
    <location>
        <begin position="1109"/>
        <end position="1137"/>
    </location>
</feature>
<dbReference type="Pfam" id="PF00616">
    <property type="entry name" value="RasGAP"/>
    <property type="match status" value="2"/>
</dbReference>
<keyword evidence="1" id="KW-0343">GTPase activation</keyword>
<evidence type="ECO:0000256" key="1">
    <source>
        <dbReference type="ARBA" id="ARBA00022468"/>
    </source>
</evidence>
<dbReference type="InterPro" id="IPR023152">
    <property type="entry name" value="RasGAP_CS"/>
</dbReference>
<feature type="region of interest" description="Disordered" evidence="4">
    <location>
        <begin position="704"/>
        <end position="772"/>
    </location>
</feature>
<evidence type="ECO:0000259" key="6">
    <source>
        <dbReference type="PROSITE" id="PS50018"/>
    </source>
</evidence>
<dbReference type="SMART" id="SM00323">
    <property type="entry name" value="RasGAP"/>
    <property type="match status" value="1"/>
</dbReference>
<sequence length="1137" mass="124701">MPLIRRNSSKHTYYGPFVHGRQRRNKGRTRTKKDTLVEHWRLSSSGLVSGGEKGDTMDGTTSPFRVTGFLSKRLKGSIKRTKSQPKLDRNTSFRQLLPILRSPHNDSSFAMPRLKESRSHESLLSPTSAEALDLSMDDEVTIRPVHGSILGQDFCFEDNTRRIENSLRVWVIEARDLPPKRRYFCELCVDDALYARTTSKARRENLFWGEQFEFAALPSSARHLTIHLYKEPEKSKKKKDKASGYVGLVMIPMMAVRGRQFVEKWYAISTPGGGGPGGGGGGVSGAAAKLSGAGKAASPPAALRIKARFLSIAVLPMECYKEFAEHITTRHGALCAALEPLLSVKSKEEVARALVHILQSTGKAKEFLCEMVLSEIERCGENEHLLFRENTLGTKAIEEFLKLVGHKYLQDALGEFIKALYESDENCEVDPSRCTPGDLQMNQDNLRMCCELAFCKIINSYCVFPRELREVFASWRQQCGGRGRHDLSERLVVASLFLRFLCPAIMSPSLFGLTQEYPDERTARTLTLIAKVIQNLANFTKFGNKEDYMAFMNDFLENEWGNMKQYLLEMTNPDSGPHSESFDGYIDLGRELSFLHILLSELLTQGDATLAAKLGPLPRILGDISAALASTSPPAPPAPPVSVHKPGTACRGLLITGDRIVSGLAISSMSLASGLHRIVEDGDMASGVTRLPSPTQENREAFFVTRPEPPPLPSPPAPHSHPPSDRDGDVGGGSSSSLHSGGADLGSADESTGPGGKPWPKAGWSQTSGGGLARRPEQLALTMAEVGRDIGLSVAPPPLLPLSFHNPLFQLGLPPDCTRGSTSGSVTEGTSGLRAPLLDFPAGDGVGTGFTAGEEANRGGEYARRQTLPDKNPPIVAARSRRPEPPSLCLGPGTTLASCAASGRVQWDGPSVAEGGFPVGAGGARPRQQSAPSYGDSPGSRTRTVSTRQQASVSAPSLSPAERTASWLMNVQCEDGEPMERWHAERYEQEIAQLKDQLSTSHQMMEEYERRLRMQEEQIQRLTREYQARLTRSDEALRRQQEDKDSQIKAIVARLRVVEDELKKDHAEMQAIVESKQDIILAQNQKMHSLEEANGRLLSALTQLKERYSRQTRNGLSGSAQPPKLSITENGEFKNSS</sequence>
<name>A0A8C4QU88_EPTBU</name>
<dbReference type="InterPro" id="IPR008936">
    <property type="entry name" value="Rho_GTPase_activation_prot"/>
</dbReference>
<dbReference type="Pfam" id="PF12004">
    <property type="entry name" value="DAB2P_C"/>
    <property type="match status" value="1"/>
</dbReference>
<dbReference type="AlphaFoldDB" id="A0A8C4QU88"/>
<dbReference type="InterPro" id="IPR039360">
    <property type="entry name" value="Ras_GTPase"/>
</dbReference>
<dbReference type="PANTHER" id="PTHR10194:SF60">
    <property type="entry name" value="RAS GTPASE-ACTIVATING PROTEIN RASKOL"/>
    <property type="match status" value="1"/>
</dbReference>
<dbReference type="Pfam" id="PF00168">
    <property type="entry name" value="C2"/>
    <property type="match status" value="1"/>
</dbReference>
<dbReference type="SMART" id="SM00239">
    <property type="entry name" value="C2"/>
    <property type="match status" value="1"/>
</dbReference>